<evidence type="ECO:0000313" key="2">
    <source>
        <dbReference type="EnsemblMetazoa" id="GPPI017812-PA"/>
    </source>
</evidence>
<keyword evidence="1" id="KW-0812">Transmembrane</keyword>
<name>A0A1B0B3P9_9MUSC</name>
<dbReference type="AlphaFoldDB" id="A0A1B0B3P9"/>
<proteinExistence type="predicted"/>
<sequence length="112" mass="12617">MQRELRGTTRASRTSENRVEGILQLLPPTRPLLLSRTPEKGRQHVTEKNTRNMIRITKVAIPELILNSINSQLHDIKLKKPNVVAISLLYVLLGVSAAVAAKERKAFFHNLS</sequence>
<feature type="transmembrane region" description="Helical" evidence="1">
    <location>
        <begin position="83"/>
        <end position="101"/>
    </location>
</feature>
<reference evidence="2" key="2">
    <citation type="submission" date="2020-05" db="UniProtKB">
        <authorList>
            <consortium name="EnsemblMetazoa"/>
        </authorList>
    </citation>
    <scope>IDENTIFICATION</scope>
    <source>
        <strain evidence="2">IAEA</strain>
    </source>
</reference>
<reference evidence="3" key="1">
    <citation type="submission" date="2015-01" db="EMBL/GenBank/DDBJ databases">
        <authorList>
            <person name="Aksoy S."/>
            <person name="Warren W."/>
            <person name="Wilson R.K."/>
        </authorList>
    </citation>
    <scope>NUCLEOTIDE SEQUENCE [LARGE SCALE GENOMIC DNA]</scope>
    <source>
        <strain evidence="3">IAEA</strain>
    </source>
</reference>
<evidence type="ECO:0000256" key="1">
    <source>
        <dbReference type="SAM" id="Phobius"/>
    </source>
</evidence>
<keyword evidence="1" id="KW-1133">Transmembrane helix</keyword>
<keyword evidence="3" id="KW-1185">Reference proteome</keyword>
<keyword evidence="1" id="KW-0472">Membrane</keyword>
<dbReference type="Proteomes" id="UP000092460">
    <property type="component" value="Unassembled WGS sequence"/>
</dbReference>
<dbReference type="EMBL" id="JXJN01007961">
    <property type="status" value="NOT_ANNOTATED_CDS"/>
    <property type="molecule type" value="Genomic_DNA"/>
</dbReference>
<accession>A0A1B0B3P9</accession>
<dbReference type="VEuPathDB" id="VectorBase:GPPI017812"/>
<dbReference type="EnsemblMetazoa" id="GPPI017812-RA">
    <property type="protein sequence ID" value="GPPI017812-PA"/>
    <property type="gene ID" value="GPPI017812"/>
</dbReference>
<protein>
    <submittedName>
        <fullName evidence="2">Uncharacterized protein</fullName>
    </submittedName>
</protein>
<evidence type="ECO:0000313" key="3">
    <source>
        <dbReference type="Proteomes" id="UP000092460"/>
    </source>
</evidence>
<organism evidence="2 3">
    <name type="scientific">Glossina palpalis gambiensis</name>
    <dbReference type="NCBI Taxonomy" id="67801"/>
    <lineage>
        <taxon>Eukaryota</taxon>
        <taxon>Metazoa</taxon>
        <taxon>Ecdysozoa</taxon>
        <taxon>Arthropoda</taxon>
        <taxon>Hexapoda</taxon>
        <taxon>Insecta</taxon>
        <taxon>Pterygota</taxon>
        <taxon>Neoptera</taxon>
        <taxon>Endopterygota</taxon>
        <taxon>Diptera</taxon>
        <taxon>Brachycera</taxon>
        <taxon>Muscomorpha</taxon>
        <taxon>Hippoboscoidea</taxon>
        <taxon>Glossinidae</taxon>
        <taxon>Glossina</taxon>
    </lineage>
</organism>